<comment type="similarity">
    <text evidence="1">Belongs to the ComF/GntX family.</text>
</comment>
<dbReference type="InterPro" id="IPR000836">
    <property type="entry name" value="PRTase_dom"/>
</dbReference>
<proteinExistence type="inferred from homology"/>
<dbReference type="InterPro" id="IPR051910">
    <property type="entry name" value="ComF/GntX_DNA_util-trans"/>
</dbReference>
<gene>
    <name evidence="3" type="ORF">FS935_08675</name>
</gene>
<evidence type="ECO:0000259" key="2">
    <source>
        <dbReference type="Pfam" id="PF00156"/>
    </source>
</evidence>
<dbReference type="OrthoDB" id="9779910at2"/>
<feature type="domain" description="Phosphoribosyltransferase" evidence="2">
    <location>
        <begin position="140"/>
        <end position="231"/>
    </location>
</feature>
<dbReference type="PANTHER" id="PTHR47505:SF1">
    <property type="entry name" value="DNA UTILIZATION PROTEIN YHGH"/>
    <property type="match status" value="1"/>
</dbReference>
<dbReference type="InterPro" id="IPR029057">
    <property type="entry name" value="PRTase-like"/>
</dbReference>
<sequence>MRTIFCLICHEEFSQQVTWTSLLLSSDQQMCGECYDSLQKITGSTCSRCFRPQESDEICSDCQRWNADEQWQNVIRKNVSVFHYNDAMKDILAAYKFRGDAELVKVFQKDFLASFKKYYSSYKIDGAVPIPLSEERLYERGFNQAKLLANKLPLPQLDILQRTHHEKQSKKSRQQRITASNVFSLKNSSKIGNKKLLLIDDIYTTGSTLHHAAKVLIDHGAETVYSLTLIRS</sequence>
<comment type="caution">
    <text evidence="3">The sequence shown here is derived from an EMBL/GenBank/DDBJ whole genome shotgun (WGS) entry which is preliminary data.</text>
</comment>
<dbReference type="Proteomes" id="UP000321363">
    <property type="component" value="Unassembled WGS sequence"/>
</dbReference>
<name>A0A5C6W557_9BACI</name>
<dbReference type="Gene3D" id="3.40.50.2020">
    <property type="match status" value="1"/>
</dbReference>
<reference evidence="3 4" key="1">
    <citation type="journal article" date="2005" name="Int. J. Syst. Evol. Microbiol.">
        <title>Bacillus litoralis sp. nov., isolated from a tidal flat of the Yellow Sea in Korea.</title>
        <authorList>
            <person name="Yoon J.H."/>
            <person name="Oh T.K."/>
        </authorList>
    </citation>
    <scope>NUCLEOTIDE SEQUENCE [LARGE SCALE GENOMIC DNA]</scope>
    <source>
        <strain evidence="3 4">SW-211</strain>
    </source>
</reference>
<keyword evidence="4" id="KW-1185">Reference proteome</keyword>
<dbReference type="EMBL" id="VOQF01000005">
    <property type="protein sequence ID" value="TXC90971.1"/>
    <property type="molecule type" value="Genomic_DNA"/>
</dbReference>
<protein>
    <submittedName>
        <fullName evidence="3">ComF family protein</fullName>
    </submittedName>
</protein>
<dbReference type="RefSeq" id="WP_146947609.1">
    <property type="nucleotide sequence ID" value="NZ_VOQF01000005.1"/>
</dbReference>
<evidence type="ECO:0000313" key="4">
    <source>
        <dbReference type="Proteomes" id="UP000321363"/>
    </source>
</evidence>
<organism evidence="3 4">
    <name type="scientific">Metabacillus litoralis</name>
    <dbReference type="NCBI Taxonomy" id="152268"/>
    <lineage>
        <taxon>Bacteria</taxon>
        <taxon>Bacillati</taxon>
        <taxon>Bacillota</taxon>
        <taxon>Bacilli</taxon>
        <taxon>Bacillales</taxon>
        <taxon>Bacillaceae</taxon>
        <taxon>Metabacillus</taxon>
    </lineage>
</organism>
<accession>A0A5C6W557</accession>
<dbReference type="Pfam" id="PF00156">
    <property type="entry name" value="Pribosyltran"/>
    <property type="match status" value="1"/>
</dbReference>
<evidence type="ECO:0000313" key="3">
    <source>
        <dbReference type="EMBL" id="TXC90971.1"/>
    </source>
</evidence>
<evidence type="ECO:0000256" key="1">
    <source>
        <dbReference type="ARBA" id="ARBA00008007"/>
    </source>
</evidence>
<dbReference type="PANTHER" id="PTHR47505">
    <property type="entry name" value="DNA UTILIZATION PROTEIN YHGH"/>
    <property type="match status" value="1"/>
</dbReference>
<dbReference type="CDD" id="cd06223">
    <property type="entry name" value="PRTases_typeI"/>
    <property type="match status" value="1"/>
</dbReference>
<dbReference type="AlphaFoldDB" id="A0A5C6W557"/>
<dbReference type="SUPFAM" id="SSF53271">
    <property type="entry name" value="PRTase-like"/>
    <property type="match status" value="1"/>
</dbReference>